<comment type="caution">
    <text evidence="4">The sequence shown here is derived from an EMBL/GenBank/DDBJ whole genome shotgun (WGS) entry which is preliminary data.</text>
</comment>
<protein>
    <submittedName>
        <fullName evidence="4">Iron-regulated protein A</fullName>
    </submittedName>
</protein>
<sequence length="360" mass="39137">MKFSRISLFCCLIAGSFQFGCTKNNGSTDPIATSNDTFKTGMLTNYADNLIIPAYGDLNAKLNTLETPLNAFLDQPTTTSLEAVKPAFKAAYVSYEATSVAYFGPAAALLSNNYLNTFPAVPGKIEKAISSGNYNFELPVVNDSIQGFPALEYLLFAPNSLEKFTGANASARKKYVRDVLSRIRLLTNNTLSQWNGAYRTTFVNSLKTDVGSSIAFLVNQFAYEMDALKGPRIGWPFGKLSNGQVFADKSEGYYSGLTRELAVANLTSLKNYFVGAKGDGIADYLVMLKKDALAQQVIAQFDVAIGAINAIPQPMTDSFSKNPAQVEEAYRQVQKLLTLIKTDVASATSVQITYQDNDGD</sequence>
<evidence type="ECO:0000313" key="5">
    <source>
        <dbReference type="Proteomes" id="UP000598271"/>
    </source>
</evidence>
<dbReference type="GO" id="GO:0030313">
    <property type="term" value="C:cell envelope"/>
    <property type="evidence" value="ECO:0007669"/>
    <property type="project" value="UniProtKB-SubCell"/>
</dbReference>
<feature type="domain" description="Imelysin-like" evidence="3">
    <location>
        <begin position="51"/>
        <end position="339"/>
    </location>
</feature>
<evidence type="ECO:0000256" key="2">
    <source>
        <dbReference type="ARBA" id="ARBA00022729"/>
    </source>
</evidence>
<dbReference type="RefSeq" id="WP_189565225.1">
    <property type="nucleotide sequence ID" value="NZ_BMXF01000002.1"/>
</dbReference>
<comment type="subcellular location">
    <subcellularLocation>
        <location evidence="1">Cell envelope</location>
    </subcellularLocation>
</comment>
<dbReference type="InterPro" id="IPR034984">
    <property type="entry name" value="Imelysin-like_IPPA"/>
</dbReference>
<keyword evidence="2" id="KW-0732">Signal</keyword>
<reference evidence="4 5" key="1">
    <citation type="journal article" date="2014" name="Int. J. Syst. Evol. Microbiol.">
        <title>Complete genome sequence of Corynebacterium casei LMG S-19264T (=DSM 44701T), isolated from a smear-ripened cheese.</title>
        <authorList>
            <consortium name="US DOE Joint Genome Institute (JGI-PGF)"/>
            <person name="Walter F."/>
            <person name="Albersmeier A."/>
            <person name="Kalinowski J."/>
            <person name="Ruckert C."/>
        </authorList>
    </citation>
    <scope>NUCLEOTIDE SEQUENCE [LARGE SCALE GENOMIC DNA]</scope>
    <source>
        <strain evidence="4 5">KCTC 12866</strain>
    </source>
</reference>
<dbReference type="Gene3D" id="1.20.1420.20">
    <property type="entry name" value="M75 peptidase, HXXE motif"/>
    <property type="match status" value="1"/>
</dbReference>
<keyword evidence="5" id="KW-1185">Reference proteome</keyword>
<name>A0A8J3D4F4_9BACT</name>
<organism evidence="4 5">
    <name type="scientific">Persicitalea jodogahamensis</name>
    <dbReference type="NCBI Taxonomy" id="402147"/>
    <lineage>
        <taxon>Bacteria</taxon>
        <taxon>Pseudomonadati</taxon>
        <taxon>Bacteroidota</taxon>
        <taxon>Cytophagia</taxon>
        <taxon>Cytophagales</taxon>
        <taxon>Spirosomataceae</taxon>
        <taxon>Persicitalea</taxon>
    </lineage>
</organism>
<dbReference type="Pfam" id="PF09375">
    <property type="entry name" value="Peptidase_M75"/>
    <property type="match status" value="1"/>
</dbReference>
<dbReference type="AlphaFoldDB" id="A0A8J3D4F4"/>
<evidence type="ECO:0000259" key="3">
    <source>
        <dbReference type="Pfam" id="PF09375"/>
    </source>
</evidence>
<dbReference type="InterPro" id="IPR038352">
    <property type="entry name" value="Imelysin_sf"/>
</dbReference>
<accession>A0A8J3D4F4</accession>
<dbReference type="InterPro" id="IPR018976">
    <property type="entry name" value="Imelysin-like"/>
</dbReference>
<dbReference type="CDD" id="cd14659">
    <property type="entry name" value="Imelysin-like_IPPA"/>
    <property type="match status" value="1"/>
</dbReference>
<dbReference type="EMBL" id="BMXF01000002">
    <property type="protein sequence ID" value="GHB73440.1"/>
    <property type="molecule type" value="Genomic_DNA"/>
</dbReference>
<evidence type="ECO:0000313" key="4">
    <source>
        <dbReference type="EMBL" id="GHB73440.1"/>
    </source>
</evidence>
<proteinExistence type="predicted"/>
<gene>
    <name evidence="4" type="primary">irpA</name>
    <name evidence="4" type="ORF">GCM10007390_29470</name>
</gene>
<dbReference type="Proteomes" id="UP000598271">
    <property type="component" value="Unassembled WGS sequence"/>
</dbReference>
<evidence type="ECO:0000256" key="1">
    <source>
        <dbReference type="ARBA" id="ARBA00004196"/>
    </source>
</evidence>